<gene>
    <name evidence="2" type="ORF">F2Q65_11090</name>
</gene>
<name>A0A5M8FJG2_9GAMM</name>
<dbReference type="AlphaFoldDB" id="A0A5M8FJG2"/>
<dbReference type="PANTHER" id="PTHR33271:SF22">
    <property type="entry name" value="OS04G0445200 PROTEIN"/>
    <property type="match status" value="1"/>
</dbReference>
<dbReference type="PANTHER" id="PTHR33271">
    <property type="entry name" value="OS04G0445200 PROTEIN"/>
    <property type="match status" value="1"/>
</dbReference>
<keyword evidence="3" id="KW-1185">Reference proteome</keyword>
<dbReference type="RefSeq" id="WP_150093329.1">
    <property type="nucleotide sequence ID" value="NZ_JBFUOH010000037.1"/>
</dbReference>
<sequence length="93" mass="10614">MPEMDILCEHKPSPAKLDVLGVEDWPVWKKEPSRFPWTYGARETCYIVRGRFTVTPDGGQPHSFARGDLITFPAGMSCTWDITEAVEKHYTLD</sequence>
<dbReference type="Gene3D" id="2.60.120.10">
    <property type="entry name" value="Jelly Rolls"/>
    <property type="match status" value="1"/>
</dbReference>
<evidence type="ECO:0000313" key="2">
    <source>
        <dbReference type="EMBL" id="KAA6184849.1"/>
    </source>
</evidence>
<proteinExistence type="predicted"/>
<reference evidence="2 3" key="1">
    <citation type="submission" date="2019-09" db="EMBL/GenBank/DDBJ databases">
        <title>Whole-genome sequence of the purple sulfur bacterium Thiohalocapsa marina DSM 19078.</title>
        <authorList>
            <person name="Kyndt J.A."/>
            <person name="Meyer T.E."/>
        </authorList>
    </citation>
    <scope>NUCLEOTIDE SEQUENCE [LARGE SCALE GENOMIC DNA]</scope>
    <source>
        <strain evidence="2 3">DSM 19078</strain>
    </source>
</reference>
<dbReference type="CDD" id="cd02227">
    <property type="entry name" value="cupin_TM1112-like"/>
    <property type="match status" value="1"/>
</dbReference>
<dbReference type="EMBL" id="VWXX01000015">
    <property type="protein sequence ID" value="KAA6184849.1"/>
    <property type="molecule type" value="Genomic_DNA"/>
</dbReference>
<evidence type="ECO:0000259" key="1">
    <source>
        <dbReference type="Pfam" id="PF05899"/>
    </source>
</evidence>
<accession>A0A5M8FJG2</accession>
<dbReference type="InterPro" id="IPR011051">
    <property type="entry name" value="RmlC_Cupin_sf"/>
</dbReference>
<dbReference type="SUPFAM" id="SSF51182">
    <property type="entry name" value="RmlC-like cupins"/>
    <property type="match status" value="1"/>
</dbReference>
<organism evidence="2 3">
    <name type="scientific">Thiohalocapsa marina</name>
    <dbReference type="NCBI Taxonomy" id="424902"/>
    <lineage>
        <taxon>Bacteria</taxon>
        <taxon>Pseudomonadati</taxon>
        <taxon>Pseudomonadota</taxon>
        <taxon>Gammaproteobacteria</taxon>
        <taxon>Chromatiales</taxon>
        <taxon>Chromatiaceae</taxon>
        <taxon>Thiohalocapsa</taxon>
    </lineage>
</organism>
<comment type="caution">
    <text evidence="2">The sequence shown here is derived from an EMBL/GenBank/DDBJ whole genome shotgun (WGS) entry which is preliminary data.</text>
</comment>
<dbReference type="Proteomes" id="UP000322981">
    <property type="component" value="Unassembled WGS sequence"/>
</dbReference>
<dbReference type="InterPro" id="IPR008579">
    <property type="entry name" value="UGlyAH_Cupin_dom"/>
</dbReference>
<dbReference type="Pfam" id="PF05899">
    <property type="entry name" value="Cupin_3"/>
    <property type="match status" value="1"/>
</dbReference>
<evidence type="ECO:0000313" key="3">
    <source>
        <dbReference type="Proteomes" id="UP000322981"/>
    </source>
</evidence>
<dbReference type="InterPro" id="IPR014710">
    <property type="entry name" value="RmlC-like_jellyroll"/>
</dbReference>
<protein>
    <submittedName>
        <fullName evidence="2">Cupin domain-containing protein</fullName>
    </submittedName>
</protein>
<feature type="domain" description="(S)-ureidoglycine aminohydrolase cupin" evidence="1">
    <location>
        <begin position="20"/>
        <end position="90"/>
    </location>
</feature>
<dbReference type="OrthoDB" id="9799053at2"/>